<dbReference type="InterPro" id="IPR032710">
    <property type="entry name" value="NTF2-like_dom_sf"/>
</dbReference>
<dbReference type="SUPFAM" id="SSF54427">
    <property type="entry name" value="NTF2-like"/>
    <property type="match status" value="1"/>
</dbReference>
<keyword evidence="3" id="KW-1185">Reference proteome</keyword>
<evidence type="ECO:0000313" key="2">
    <source>
        <dbReference type="EMBL" id="SFO77172.1"/>
    </source>
</evidence>
<reference evidence="2 3" key="1">
    <citation type="submission" date="2016-10" db="EMBL/GenBank/DDBJ databases">
        <authorList>
            <person name="de Groot N.N."/>
        </authorList>
    </citation>
    <scope>NUCLEOTIDE SEQUENCE [LARGE SCALE GENOMIC DNA]</scope>
    <source>
        <strain evidence="2 3">DSM 43067</strain>
    </source>
</reference>
<feature type="domain" description="SnoaL-like" evidence="1">
    <location>
        <begin position="12"/>
        <end position="130"/>
    </location>
</feature>
<dbReference type="EMBL" id="FOVH01000009">
    <property type="protein sequence ID" value="SFO77172.1"/>
    <property type="molecule type" value="Genomic_DNA"/>
</dbReference>
<dbReference type="STRING" id="1993.SAMN04489713_109227"/>
<name>A0A1I5JWI6_9ACTN</name>
<gene>
    <name evidence="2" type="ORF">SAMN04489713_109227</name>
</gene>
<evidence type="ECO:0000313" key="3">
    <source>
        <dbReference type="Proteomes" id="UP000183413"/>
    </source>
</evidence>
<accession>A0A1I5JWI6</accession>
<dbReference type="InParanoid" id="A0A1I5JWI6"/>
<dbReference type="Gene3D" id="3.10.450.50">
    <property type="match status" value="1"/>
</dbReference>
<dbReference type="InterPro" id="IPR037401">
    <property type="entry name" value="SnoaL-like"/>
</dbReference>
<protein>
    <submittedName>
        <fullName evidence="2">SnoaL-like domain-containing protein</fullName>
    </submittedName>
</protein>
<evidence type="ECO:0000259" key="1">
    <source>
        <dbReference type="Pfam" id="PF13577"/>
    </source>
</evidence>
<dbReference type="Pfam" id="PF13577">
    <property type="entry name" value="SnoaL_4"/>
    <property type="match status" value="1"/>
</dbReference>
<dbReference type="AlphaFoldDB" id="A0A1I5JWI6"/>
<proteinExistence type="predicted"/>
<sequence>MLGKGRWGVIRCEDRAAIGELIALHGHLCDDGELDRLGEVFTDDVVYDVSDLGSPPLHGVAACAQAGRELGERNPVGHHVTNVVLAPVSADEVRARSKAIGISADGTAASLVYEDTVVRLAEGWRISRRRILARRRPLGG</sequence>
<dbReference type="Proteomes" id="UP000183413">
    <property type="component" value="Unassembled WGS sequence"/>
</dbReference>
<organism evidence="2 3">
    <name type="scientific">Actinomadura madurae</name>
    <dbReference type="NCBI Taxonomy" id="1993"/>
    <lineage>
        <taxon>Bacteria</taxon>
        <taxon>Bacillati</taxon>
        <taxon>Actinomycetota</taxon>
        <taxon>Actinomycetes</taxon>
        <taxon>Streptosporangiales</taxon>
        <taxon>Thermomonosporaceae</taxon>
        <taxon>Actinomadura</taxon>
    </lineage>
</organism>